<name>A0ABS8E0Q0_9ACTN</name>
<sequence>MSRLRLFKLKGVVTEIVPRLAEVEADVQDLVEAHMEAMLGVTFLASEYSTGPVHGGRVDSLGIDENGSPVVVEYKRSTDAGVINQGLFYLAWLMDHRDAFRRLVRDRLGVQAAARVRWSAPRLICVAGDFTRYDLHAVREHRHSIDLVRYRIFGDEHFGLETVASAGKSRMPAWAGRGRGTAREKHAAGPDGAMGELAAAVDEVLLGLGEGVTKVENQTYIAYQRLQNFACVCPRRSRLLIYLKASPAEVELVPGFSRDVTGLGHHGTGNLEIRLQTERDLELAQELFRMSYAVA</sequence>
<comment type="caution">
    <text evidence="2">The sequence shown here is derived from an EMBL/GenBank/DDBJ whole genome shotgun (WGS) entry which is preliminary data.</text>
</comment>
<dbReference type="InterPro" id="IPR011856">
    <property type="entry name" value="tRNA_endonuc-like_dom_sf"/>
</dbReference>
<feature type="domain" description="DUF5655" evidence="1">
    <location>
        <begin position="185"/>
        <end position="292"/>
    </location>
</feature>
<proteinExistence type="predicted"/>
<gene>
    <name evidence="2" type="ORF">K7B10_07935</name>
</gene>
<evidence type="ECO:0000313" key="2">
    <source>
        <dbReference type="EMBL" id="MCC0094715.1"/>
    </source>
</evidence>
<organism evidence="2 3">
    <name type="scientific">Streptomyces flavotricini</name>
    <dbReference type="NCBI Taxonomy" id="66888"/>
    <lineage>
        <taxon>Bacteria</taxon>
        <taxon>Bacillati</taxon>
        <taxon>Actinomycetota</taxon>
        <taxon>Actinomycetes</taxon>
        <taxon>Kitasatosporales</taxon>
        <taxon>Streptomycetaceae</taxon>
        <taxon>Streptomyces</taxon>
    </lineage>
</organism>
<accession>A0ABS8E0Q0</accession>
<dbReference type="Gene3D" id="3.40.1350.10">
    <property type="match status" value="1"/>
</dbReference>
<reference evidence="2 3" key="1">
    <citation type="submission" date="2021-08" db="EMBL/GenBank/DDBJ databases">
        <title>Genomic Architecture of Streptomyces flavotricini NGL1 and Streptomyces erythrochromogenes HMS4 With Differential Plant Beneficial attributes and laccase production capabilities.</title>
        <authorList>
            <person name="Salwan R."/>
            <person name="Kaur R."/>
            <person name="Sharma V."/>
        </authorList>
    </citation>
    <scope>NUCLEOTIDE SEQUENCE [LARGE SCALE GENOMIC DNA]</scope>
    <source>
        <strain evidence="2 3">NGL1</strain>
    </source>
</reference>
<dbReference type="Proteomes" id="UP001520654">
    <property type="component" value="Unassembled WGS sequence"/>
</dbReference>
<keyword evidence="3" id="KW-1185">Reference proteome</keyword>
<dbReference type="InterPro" id="IPR043714">
    <property type="entry name" value="DUF5655"/>
</dbReference>
<dbReference type="GO" id="GO:0004519">
    <property type="term" value="F:endonuclease activity"/>
    <property type="evidence" value="ECO:0007669"/>
    <property type="project" value="UniProtKB-KW"/>
</dbReference>
<keyword evidence="2" id="KW-0378">Hydrolase</keyword>
<evidence type="ECO:0000259" key="1">
    <source>
        <dbReference type="Pfam" id="PF18899"/>
    </source>
</evidence>
<keyword evidence="2" id="KW-0540">Nuclease</keyword>
<dbReference type="Pfam" id="PF18899">
    <property type="entry name" value="DUF5655"/>
    <property type="match status" value="1"/>
</dbReference>
<evidence type="ECO:0000313" key="3">
    <source>
        <dbReference type="Proteomes" id="UP001520654"/>
    </source>
</evidence>
<keyword evidence="2" id="KW-0255">Endonuclease</keyword>
<dbReference type="RefSeq" id="WP_229335282.1">
    <property type="nucleotide sequence ID" value="NZ_JAINUL010000001.1"/>
</dbReference>
<protein>
    <submittedName>
        <fullName evidence="2">Endonuclease NucS</fullName>
    </submittedName>
</protein>
<dbReference type="EMBL" id="JAINUL010000001">
    <property type="protein sequence ID" value="MCC0094715.1"/>
    <property type="molecule type" value="Genomic_DNA"/>
</dbReference>